<dbReference type="Gene3D" id="3.30.70.380">
    <property type="entry name" value="Ferrodoxin-fold anticodon-binding domain"/>
    <property type="match status" value="1"/>
</dbReference>
<evidence type="ECO:0000256" key="2">
    <source>
        <dbReference type="ARBA" id="ARBA00008653"/>
    </source>
</evidence>
<dbReference type="SMART" id="SM00874">
    <property type="entry name" value="B5"/>
    <property type="match status" value="1"/>
</dbReference>
<evidence type="ECO:0000256" key="5">
    <source>
        <dbReference type="ARBA" id="ARBA00022555"/>
    </source>
</evidence>
<dbReference type="HAMAP" id="MF_00283">
    <property type="entry name" value="Phe_tRNA_synth_beta1"/>
    <property type="match status" value="1"/>
</dbReference>
<accession>T2GA94</accession>
<dbReference type="GO" id="GO:0000049">
    <property type="term" value="F:tRNA binding"/>
    <property type="evidence" value="ECO:0007669"/>
    <property type="project" value="UniProtKB-UniRule"/>
</dbReference>
<reference evidence="20 21" key="1">
    <citation type="journal article" date="2013" name="J. Bacteriol.">
        <title>Roles of HynAB and Ech, the only two hydrogenases found in the model sulfate reducer Desulfovibrio gigas.</title>
        <authorList>
            <person name="Morais-Silva F.O."/>
            <person name="Santos C.I."/>
            <person name="Rodrigues R."/>
            <person name="Pereira I.A."/>
            <person name="Rodrigues-Pousada C."/>
        </authorList>
    </citation>
    <scope>NUCLEOTIDE SEQUENCE [LARGE SCALE GENOMIC DNA]</scope>
    <source>
        <strain evidence="21">ATCC 19364 / DSM 1382 / NCIMB 9332 / VKM B-1759</strain>
    </source>
</reference>
<dbReference type="PANTHER" id="PTHR10947:SF0">
    <property type="entry name" value="PHENYLALANINE--TRNA LIGASE BETA SUBUNIT"/>
    <property type="match status" value="1"/>
</dbReference>
<dbReference type="GO" id="GO:0006432">
    <property type="term" value="P:phenylalanyl-tRNA aminoacylation"/>
    <property type="evidence" value="ECO:0007669"/>
    <property type="project" value="UniProtKB-UniRule"/>
</dbReference>
<keyword evidence="12 15" id="KW-0648">Protein biosynthesis</keyword>
<feature type="domain" description="B5" evidence="19">
    <location>
        <begin position="407"/>
        <end position="486"/>
    </location>
</feature>
<keyword evidence="5 16" id="KW-0820">tRNA-binding</keyword>
<dbReference type="KEGG" id="dgg:DGI_1354"/>
<dbReference type="RefSeq" id="WP_021759998.1">
    <property type="nucleotide sequence ID" value="NC_022444.1"/>
</dbReference>
<dbReference type="Pfam" id="PF03147">
    <property type="entry name" value="FDX-ACB"/>
    <property type="match status" value="1"/>
</dbReference>
<dbReference type="FunFam" id="3.50.40.10:FF:000001">
    <property type="entry name" value="Phenylalanine--tRNA ligase beta subunit"/>
    <property type="match status" value="1"/>
</dbReference>
<dbReference type="NCBIfam" id="NF045760">
    <property type="entry name" value="YtpR"/>
    <property type="match status" value="1"/>
</dbReference>
<comment type="cofactor">
    <cofactor evidence="15">
        <name>Mg(2+)</name>
        <dbReference type="ChEBI" id="CHEBI:18420"/>
    </cofactor>
    <text evidence="15">Binds 2 magnesium ions per tetramer.</text>
</comment>
<dbReference type="InterPro" id="IPR041616">
    <property type="entry name" value="PheRS_beta_core"/>
</dbReference>
<dbReference type="EMBL" id="CP006585">
    <property type="protein sequence ID" value="AGW13203.1"/>
    <property type="molecule type" value="Genomic_DNA"/>
</dbReference>
<dbReference type="SUPFAM" id="SSF46955">
    <property type="entry name" value="Putative DNA-binding domain"/>
    <property type="match status" value="1"/>
</dbReference>
<feature type="binding site" evidence="15">
    <location>
        <position position="473"/>
    </location>
    <ligand>
        <name>Mg(2+)</name>
        <dbReference type="ChEBI" id="CHEBI:18420"/>
        <note>shared with alpha subunit</note>
    </ligand>
</feature>
<dbReference type="InterPro" id="IPR045060">
    <property type="entry name" value="Phe-tRNA-ligase_IIc_bsu"/>
</dbReference>
<dbReference type="GO" id="GO:0004826">
    <property type="term" value="F:phenylalanine-tRNA ligase activity"/>
    <property type="evidence" value="ECO:0007669"/>
    <property type="project" value="UniProtKB-UniRule"/>
</dbReference>
<proteinExistence type="inferred from homology"/>
<evidence type="ECO:0000256" key="10">
    <source>
        <dbReference type="ARBA" id="ARBA00022842"/>
    </source>
</evidence>
<dbReference type="SUPFAM" id="SSF50249">
    <property type="entry name" value="Nucleic acid-binding proteins"/>
    <property type="match status" value="1"/>
</dbReference>
<name>T2GA94_MEGG1</name>
<dbReference type="PROSITE" id="PS51483">
    <property type="entry name" value="B5"/>
    <property type="match status" value="1"/>
</dbReference>
<dbReference type="GO" id="GO:0009328">
    <property type="term" value="C:phenylalanine-tRNA ligase complex"/>
    <property type="evidence" value="ECO:0007669"/>
    <property type="project" value="TreeGrafter"/>
</dbReference>
<dbReference type="InterPro" id="IPR005147">
    <property type="entry name" value="tRNA_synthase_B5-dom"/>
</dbReference>
<evidence type="ECO:0000256" key="8">
    <source>
        <dbReference type="ARBA" id="ARBA00022741"/>
    </source>
</evidence>
<dbReference type="InterPro" id="IPR012340">
    <property type="entry name" value="NA-bd_OB-fold"/>
</dbReference>
<comment type="catalytic activity">
    <reaction evidence="14 15">
        <text>tRNA(Phe) + L-phenylalanine + ATP = L-phenylalanyl-tRNA(Phe) + AMP + diphosphate + H(+)</text>
        <dbReference type="Rhea" id="RHEA:19413"/>
        <dbReference type="Rhea" id="RHEA-COMP:9668"/>
        <dbReference type="Rhea" id="RHEA-COMP:9699"/>
        <dbReference type="ChEBI" id="CHEBI:15378"/>
        <dbReference type="ChEBI" id="CHEBI:30616"/>
        <dbReference type="ChEBI" id="CHEBI:33019"/>
        <dbReference type="ChEBI" id="CHEBI:58095"/>
        <dbReference type="ChEBI" id="CHEBI:78442"/>
        <dbReference type="ChEBI" id="CHEBI:78531"/>
        <dbReference type="ChEBI" id="CHEBI:456215"/>
        <dbReference type="EC" id="6.1.1.20"/>
    </reaction>
</comment>
<keyword evidence="4 15" id="KW-0963">Cytoplasm</keyword>
<dbReference type="AlphaFoldDB" id="T2GA94"/>
<dbReference type="PROSITE" id="PS51447">
    <property type="entry name" value="FDX_ACB"/>
    <property type="match status" value="1"/>
</dbReference>
<keyword evidence="13 15" id="KW-0030">Aminoacyl-tRNA synthetase</keyword>
<dbReference type="SUPFAM" id="SSF56037">
    <property type="entry name" value="PheT/TilS domain"/>
    <property type="match status" value="1"/>
</dbReference>
<dbReference type="OrthoDB" id="9805455at2"/>
<feature type="binding site" evidence="15">
    <location>
        <position position="470"/>
    </location>
    <ligand>
        <name>Mg(2+)</name>
        <dbReference type="ChEBI" id="CHEBI:18420"/>
        <note>shared with alpha subunit</note>
    </ligand>
</feature>
<dbReference type="InterPro" id="IPR045864">
    <property type="entry name" value="aa-tRNA-synth_II/BPL/LPL"/>
</dbReference>
<comment type="similarity">
    <text evidence="2 15">Belongs to the phenylalanyl-tRNA synthetase beta subunit family. Type 1 subfamily.</text>
</comment>
<evidence type="ECO:0000256" key="6">
    <source>
        <dbReference type="ARBA" id="ARBA00022598"/>
    </source>
</evidence>
<dbReference type="Gene3D" id="3.50.40.10">
    <property type="entry name" value="Phenylalanyl-trna Synthetase, Chain B, domain 3"/>
    <property type="match status" value="1"/>
</dbReference>
<keyword evidence="8 15" id="KW-0547">Nucleotide-binding</keyword>
<sequence>MRVSCSWLREFVSFEITPAQLGDRLTMQGLEVEDLFNPFAALEHVVVGRVLTREPHPQAEKLSVCTVDVGQAATLTIVCGAPNVAAGQVVPVALPGAVLPNGMAIKPASLRGVPSQGMICSETELGLGEGKDGILVLDGDAAACAPGTPLATALRLDTEVFEIGITPNRADCLSHLGVAREAALALGLPVTLPGFSLAEDPARPAAPALFAVEIPEPALCPVYQGRVISGVHIGKSPAWLRYRLIALGLRPISNLVDVTNYVMMEVGQPLHAFDMDLLAGGKIRVARAEAGMQFVTLDGQTRTLTGDDLCIWDGDKPVGLAGVMGGANSEVHDGTTNIFLESAVFRPGTIRRTGRRLSLSSEAGYRFERGVDQPGSRFALDRAAALMTELGGGVLHPGVAVAEPAPWINRRIRFRPARARMLLGVDVTDDFCRTTLQHLGCQVDEHDAQSQPGWTVTAPSHRVDLEREADIVEEVGRVHGLDRIPGVVPAVSRQLDAPRQDRTPFAWTMRTKHWAQGCGLLEAINFSFFGHKDLDRFHLPVEHRVSVLNPLSEEQDALRTALAPGLLYSLKVNLSQGVERVRLFEVAKAFFKDPASETTVREESRLGLLLYGPRDPDCWPYSRDVADYQDLKGLTEHLLETLGLPAAGFARQDDHPYLSPAVAVTVQGEYVGALGRVQPEIAKEYHARQDVWLAELELDVLARLAAGVLPAFQALPVFPASKRDITIAAPAGLAVQQLLDAARGAGSSILEDVVLVDRYLPAGNDGPRNWTLRFTFRHPAKTLKDKDVDKEMERLGAVLQQEATRS</sequence>
<feature type="binding site" evidence="15">
    <location>
        <position position="474"/>
    </location>
    <ligand>
        <name>Mg(2+)</name>
        <dbReference type="ChEBI" id="CHEBI:18420"/>
        <note>shared with alpha subunit</note>
    </ligand>
</feature>
<evidence type="ECO:0000256" key="1">
    <source>
        <dbReference type="ARBA" id="ARBA00004496"/>
    </source>
</evidence>
<dbReference type="Proteomes" id="UP000016587">
    <property type="component" value="Chromosome"/>
</dbReference>
<keyword evidence="6 15" id="KW-0436">Ligase</keyword>
<dbReference type="Pfam" id="PF17759">
    <property type="entry name" value="tRNA_synthFbeta"/>
    <property type="match status" value="1"/>
</dbReference>
<dbReference type="InterPro" id="IPR033714">
    <property type="entry name" value="tRNA_bind_bactPheRS"/>
</dbReference>
<dbReference type="InterPro" id="IPR009061">
    <property type="entry name" value="DNA-bd_dom_put_sf"/>
</dbReference>
<dbReference type="FunFam" id="2.40.50.140:FF:000045">
    <property type="entry name" value="Phenylalanine--tRNA ligase beta subunit"/>
    <property type="match status" value="1"/>
</dbReference>
<comment type="subunit">
    <text evidence="3 15">Tetramer of two alpha and two beta subunits.</text>
</comment>
<evidence type="ECO:0000256" key="4">
    <source>
        <dbReference type="ARBA" id="ARBA00022490"/>
    </source>
</evidence>
<organism evidence="20 21">
    <name type="scientific">Megalodesulfovibrio gigas (strain ATCC 19364 / DSM 1382 / NCIMB 9332 / VKM B-1759)</name>
    <name type="common">Desulfovibrio gigas</name>
    <dbReference type="NCBI Taxonomy" id="1121448"/>
    <lineage>
        <taxon>Bacteria</taxon>
        <taxon>Pseudomonadati</taxon>
        <taxon>Thermodesulfobacteriota</taxon>
        <taxon>Desulfovibrionia</taxon>
        <taxon>Desulfovibrionales</taxon>
        <taxon>Desulfovibrionaceae</taxon>
        <taxon>Megalodesulfovibrio</taxon>
    </lineage>
</organism>
<dbReference type="SUPFAM" id="SSF54991">
    <property type="entry name" value="Anticodon-binding domain of PheRS"/>
    <property type="match status" value="1"/>
</dbReference>
<dbReference type="SUPFAM" id="SSF55681">
    <property type="entry name" value="Class II aaRS and biotin synthetases"/>
    <property type="match status" value="1"/>
</dbReference>
<dbReference type="InterPro" id="IPR005121">
    <property type="entry name" value="Fdx_antiC-bd"/>
</dbReference>
<comment type="subcellular location">
    <subcellularLocation>
        <location evidence="1 15">Cytoplasm</location>
    </subcellularLocation>
</comment>
<dbReference type="GO" id="GO:0005524">
    <property type="term" value="F:ATP binding"/>
    <property type="evidence" value="ECO:0007669"/>
    <property type="project" value="UniProtKB-UniRule"/>
</dbReference>
<dbReference type="InterPro" id="IPR005146">
    <property type="entry name" value="B3/B4_tRNA-bd"/>
</dbReference>
<keyword evidence="9 15" id="KW-0067">ATP-binding</keyword>
<evidence type="ECO:0000256" key="9">
    <source>
        <dbReference type="ARBA" id="ARBA00022840"/>
    </source>
</evidence>
<keyword evidence="21" id="KW-1185">Reference proteome</keyword>
<reference evidence="21" key="2">
    <citation type="submission" date="2013-07" db="EMBL/GenBank/DDBJ databases">
        <authorList>
            <person name="Morais-Silva F.O."/>
            <person name="Rezende A.M."/>
            <person name="Pimentel C."/>
            <person name="Resende D.M."/>
            <person name="Santos C.I."/>
            <person name="Clemente C."/>
            <person name="de Oliveira L.M."/>
            <person name="da Silva S.M."/>
            <person name="Costa D.A."/>
            <person name="Varela-Raposo A."/>
            <person name="Horacio E.C.A."/>
            <person name="Matos M."/>
            <person name="Flores O."/>
            <person name="Ruiz J.C."/>
            <person name="Rodrigues-Pousada C."/>
        </authorList>
    </citation>
    <scope>NUCLEOTIDE SEQUENCE [LARGE SCALE GENOMIC DNA]</scope>
    <source>
        <strain evidence="21">ATCC 19364 / DSM 1382 / NCIMB 9332 / VKM B-1759</strain>
    </source>
</reference>
<gene>
    <name evidence="15" type="primary">pheT</name>
    <name evidence="20" type="ORF">DGI_1354</name>
</gene>
<evidence type="ECO:0000259" key="18">
    <source>
        <dbReference type="PROSITE" id="PS51447"/>
    </source>
</evidence>
<dbReference type="NCBIfam" id="TIGR00472">
    <property type="entry name" value="pheT_bact"/>
    <property type="match status" value="1"/>
</dbReference>
<dbReference type="Gene3D" id="3.30.56.10">
    <property type="match status" value="2"/>
</dbReference>
<dbReference type="STRING" id="1121448.DGI_1354"/>
<dbReference type="eggNOG" id="COG0072">
    <property type="taxonomic scope" value="Bacteria"/>
</dbReference>
<evidence type="ECO:0000259" key="17">
    <source>
        <dbReference type="PROSITE" id="PS50886"/>
    </source>
</evidence>
<dbReference type="InterPro" id="IPR036690">
    <property type="entry name" value="Fdx_antiC-bd_sf"/>
</dbReference>
<protein>
    <recommendedName>
        <fullName evidence="15">Phenylalanine--tRNA ligase beta subunit</fullName>
        <ecNumber evidence="15">6.1.1.20</ecNumber>
    </recommendedName>
    <alternativeName>
        <fullName evidence="15">Phenylalanyl-tRNA synthetase beta subunit</fullName>
        <shortName evidence="15">PheRS</shortName>
    </alternativeName>
</protein>
<keyword evidence="7 15" id="KW-0479">Metal-binding</keyword>
<evidence type="ECO:0000256" key="11">
    <source>
        <dbReference type="ARBA" id="ARBA00022884"/>
    </source>
</evidence>
<feature type="binding site" evidence="15">
    <location>
        <position position="464"/>
    </location>
    <ligand>
        <name>Mg(2+)</name>
        <dbReference type="ChEBI" id="CHEBI:18420"/>
        <note>shared with alpha subunit</note>
    </ligand>
</feature>
<dbReference type="Pfam" id="PF03483">
    <property type="entry name" value="B3_4"/>
    <property type="match status" value="1"/>
</dbReference>
<dbReference type="PANTHER" id="PTHR10947">
    <property type="entry name" value="PHENYLALANYL-TRNA SYNTHETASE BETA CHAIN AND LEUCINE-RICH REPEAT-CONTAINING PROTEIN 47"/>
    <property type="match status" value="1"/>
</dbReference>
<evidence type="ECO:0000256" key="3">
    <source>
        <dbReference type="ARBA" id="ARBA00011209"/>
    </source>
</evidence>
<dbReference type="SMART" id="SM00873">
    <property type="entry name" value="B3_4"/>
    <property type="match status" value="1"/>
</dbReference>
<evidence type="ECO:0000256" key="15">
    <source>
        <dbReference type="HAMAP-Rule" id="MF_00283"/>
    </source>
</evidence>
<dbReference type="CDD" id="cd02796">
    <property type="entry name" value="tRNA_bind_bactPheRS"/>
    <property type="match status" value="1"/>
</dbReference>
<keyword evidence="10 15" id="KW-0460">Magnesium</keyword>
<dbReference type="InterPro" id="IPR004532">
    <property type="entry name" value="Phe-tRNA-ligase_IIc_bsu_bact"/>
</dbReference>
<evidence type="ECO:0000259" key="19">
    <source>
        <dbReference type="PROSITE" id="PS51483"/>
    </source>
</evidence>
<evidence type="ECO:0000256" key="12">
    <source>
        <dbReference type="ARBA" id="ARBA00022917"/>
    </source>
</evidence>
<evidence type="ECO:0000313" key="21">
    <source>
        <dbReference type="Proteomes" id="UP000016587"/>
    </source>
</evidence>
<evidence type="ECO:0000256" key="7">
    <source>
        <dbReference type="ARBA" id="ARBA00022723"/>
    </source>
</evidence>
<dbReference type="CDD" id="cd00769">
    <property type="entry name" value="PheRS_beta_core"/>
    <property type="match status" value="1"/>
</dbReference>
<feature type="domain" description="TRNA-binding" evidence="17">
    <location>
        <begin position="39"/>
        <end position="151"/>
    </location>
</feature>
<dbReference type="PROSITE" id="PS50886">
    <property type="entry name" value="TRBD"/>
    <property type="match status" value="1"/>
</dbReference>
<dbReference type="InterPro" id="IPR020825">
    <property type="entry name" value="Phe-tRNA_synthase-like_B3/B4"/>
</dbReference>
<dbReference type="SMART" id="SM00896">
    <property type="entry name" value="FDX-ACB"/>
    <property type="match status" value="1"/>
</dbReference>
<dbReference type="Gene3D" id="3.30.930.10">
    <property type="entry name" value="Bira Bifunctional Protein, Domain 2"/>
    <property type="match status" value="1"/>
</dbReference>
<dbReference type="Pfam" id="PF01588">
    <property type="entry name" value="tRNA_bind"/>
    <property type="match status" value="1"/>
</dbReference>
<dbReference type="GO" id="GO:0000287">
    <property type="term" value="F:magnesium ion binding"/>
    <property type="evidence" value="ECO:0007669"/>
    <property type="project" value="UniProtKB-UniRule"/>
</dbReference>
<dbReference type="EC" id="6.1.1.20" evidence="15"/>
<evidence type="ECO:0000256" key="16">
    <source>
        <dbReference type="PROSITE-ProRule" id="PRU00209"/>
    </source>
</evidence>
<dbReference type="HOGENOM" id="CLU_016891_0_0_7"/>
<dbReference type="PATRIC" id="fig|1121448.10.peg.1351"/>
<dbReference type="InterPro" id="IPR002547">
    <property type="entry name" value="tRNA-bd_dom"/>
</dbReference>
<evidence type="ECO:0000256" key="14">
    <source>
        <dbReference type="ARBA" id="ARBA00049255"/>
    </source>
</evidence>
<dbReference type="Pfam" id="PF03484">
    <property type="entry name" value="B5"/>
    <property type="match status" value="1"/>
</dbReference>
<evidence type="ECO:0000313" key="20">
    <source>
        <dbReference type="EMBL" id="AGW13203.1"/>
    </source>
</evidence>
<evidence type="ECO:0000256" key="13">
    <source>
        <dbReference type="ARBA" id="ARBA00023146"/>
    </source>
</evidence>
<keyword evidence="11 16" id="KW-0694">RNA-binding</keyword>
<dbReference type="Gene3D" id="2.40.50.140">
    <property type="entry name" value="Nucleic acid-binding proteins"/>
    <property type="match status" value="1"/>
</dbReference>
<feature type="domain" description="FDX-ACB" evidence="18">
    <location>
        <begin position="716"/>
        <end position="806"/>
    </location>
</feature>